<sequence>MVASSFHSDDRVASKPSRNKTSISINGHDTGRSSVSDRTTSAYFRRSSSSNGSSHVRSHGSLGRGNHDKDWEKEIYDFRDKEKSILGDHRRREYSDPLENILPSRFEKDMRRSQSMTTGKQGEIWPRKVPSDLSNANKSNPNNSNGLLAEGSAVSRVHKAAFERDFPSLGAEERQATSEIGRVSSPGLSTPLQSLPIGHSAVIRGDGWTSALAEVPLLVGSNVIAGSVQQAMPPASSSLASSMVSGMNMAETLVQGPPRAHTCPQLSAETQKMEELAIKQSRQLIPMIPSMPKALVPNPSEKPKLNLGHQLQHQHQISSSHPTNQSPRNGSVKSDLSRTSSVGKLHVLKPVRERNGLSPTAKDSSSPTSVSRVASSPVAVAPSVVGSAPLRVPSNNPNLASAERKPALLILEKKPTPQSQSRNDFFNLVRKKSMTNSSSPLTSPGLTVSSSVSDKSGEAENGSVPNMSQDGDSSLLDSSFGDQTTEKRNDVKSNGIASNKARESLNGEHQEHLNNRKDHSNCNAILCSEEEEAAFLRSLGWEEHALDDGGLTEEEINSWVDKYIKLRPCSKILQRLQLKFLVSLNLREGSVGADTASGSISSDAELES</sequence>
<feature type="compositionally biased region" description="Polar residues" evidence="1">
    <location>
        <begin position="19"/>
        <end position="42"/>
    </location>
</feature>
<feature type="region of interest" description="Disordered" evidence="1">
    <location>
        <begin position="291"/>
        <end position="375"/>
    </location>
</feature>
<feature type="region of interest" description="Disordered" evidence="1">
    <location>
        <begin position="1"/>
        <end position="73"/>
    </location>
</feature>
<feature type="compositionally biased region" description="Basic and acidic residues" evidence="1">
    <location>
        <begin position="500"/>
        <end position="516"/>
    </location>
</feature>
<feature type="region of interest" description="Disordered" evidence="1">
    <location>
        <begin position="104"/>
        <end position="145"/>
    </location>
</feature>
<feature type="compositionally biased region" description="Low complexity" evidence="1">
    <location>
        <begin position="468"/>
        <end position="483"/>
    </location>
</feature>
<dbReference type="OrthoDB" id="1917528at2759"/>
<proteinExistence type="predicted"/>
<accession>A0A7J0ESK0</accession>
<feature type="compositionally biased region" description="Low complexity" evidence="1">
    <location>
        <begin position="364"/>
        <end position="375"/>
    </location>
</feature>
<feature type="compositionally biased region" description="Low complexity" evidence="1">
    <location>
        <begin position="134"/>
        <end position="145"/>
    </location>
</feature>
<dbReference type="EMBL" id="BJWL01000006">
    <property type="protein sequence ID" value="GFY89196.1"/>
    <property type="molecule type" value="Genomic_DNA"/>
</dbReference>
<dbReference type="PANTHER" id="PTHR34112:SF13">
    <property type="entry name" value="OS04G0448200 PROTEIN"/>
    <property type="match status" value="1"/>
</dbReference>
<name>A0A7J0ESK0_9ERIC</name>
<dbReference type="PANTHER" id="PTHR34112">
    <property type="entry name" value="C-JUN-AMINO-TERMINAL KINASE-INTERACTING PROTEIN"/>
    <property type="match status" value="1"/>
</dbReference>
<feature type="compositionally biased region" description="Low complexity" evidence="1">
    <location>
        <begin position="309"/>
        <end position="321"/>
    </location>
</feature>
<evidence type="ECO:0000313" key="3">
    <source>
        <dbReference type="Proteomes" id="UP000585474"/>
    </source>
</evidence>
<gene>
    <name evidence="2" type="ORF">Acr_06g0011360</name>
</gene>
<organism evidence="2 3">
    <name type="scientific">Actinidia rufa</name>
    <dbReference type="NCBI Taxonomy" id="165716"/>
    <lineage>
        <taxon>Eukaryota</taxon>
        <taxon>Viridiplantae</taxon>
        <taxon>Streptophyta</taxon>
        <taxon>Embryophyta</taxon>
        <taxon>Tracheophyta</taxon>
        <taxon>Spermatophyta</taxon>
        <taxon>Magnoliopsida</taxon>
        <taxon>eudicotyledons</taxon>
        <taxon>Gunneridae</taxon>
        <taxon>Pentapetalae</taxon>
        <taxon>asterids</taxon>
        <taxon>Ericales</taxon>
        <taxon>Actinidiaceae</taxon>
        <taxon>Actinidia</taxon>
    </lineage>
</organism>
<comment type="caution">
    <text evidence="2">The sequence shown here is derived from an EMBL/GenBank/DDBJ whole genome shotgun (WGS) entry which is preliminary data.</text>
</comment>
<dbReference type="AlphaFoldDB" id="A0A7J0ESK0"/>
<dbReference type="Proteomes" id="UP000585474">
    <property type="component" value="Unassembled WGS sequence"/>
</dbReference>
<keyword evidence="3" id="KW-1185">Reference proteome</keyword>
<reference evidence="2 3" key="1">
    <citation type="submission" date="2019-07" db="EMBL/GenBank/DDBJ databases">
        <title>De Novo Assembly of kiwifruit Actinidia rufa.</title>
        <authorList>
            <person name="Sugita-Konishi S."/>
            <person name="Sato K."/>
            <person name="Mori E."/>
            <person name="Abe Y."/>
            <person name="Kisaki G."/>
            <person name="Hamano K."/>
            <person name="Suezawa K."/>
            <person name="Otani M."/>
            <person name="Fukuda T."/>
            <person name="Manabe T."/>
            <person name="Gomi K."/>
            <person name="Tabuchi M."/>
            <person name="Akimitsu K."/>
            <person name="Kataoka I."/>
        </authorList>
    </citation>
    <scope>NUCLEOTIDE SEQUENCE [LARGE SCALE GENOMIC DNA]</scope>
    <source>
        <strain evidence="3">cv. Fuchu</strain>
    </source>
</reference>
<evidence type="ECO:0000256" key="1">
    <source>
        <dbReference type="SAM" id="MobiDB-lite"/>
    </source>
</evidence>
<protein>
    <submittedName>
        <fullName evidence="2">Uncharacterized protein</fullName>
    </submittedName>
</protein>
<evidence type="ECO:0000313" key="2">
    <source>
        <dbReference type="EMBL" id="GFY89196.1"/>
    </source>
</evidence>
<feature type="compositionally biased region" description="Low complexity" evidence="1">
    <location>
        <begin position="45"/>
        <end position="61"/>
    </location>
</feature>
<feature type="compositionally biased region" description="Polar residues" evidence="1">
    <location>
        <begin position="434"/>
        <end position="454"/>
    </location>
</feature>
<feature type="region of interest" description="Disordered" evidence="1">
    <location>
        <begin position="434"/>
        <end position="516"/>
    </location>
</feature>
<feature type="compositionally biased region" description="Polar residues" evidence="1">
    <location>
        <begin position="322"/>
        <end position="342"/>
    </location>
</feature>